<comment type="caution">
    <text evidence="4">The sequence shown here is derived from an EMBL/GenBank/DDBJ whole genome shotgun (WGS) entry which is preliminary data.</text>
</comment>
<dbReference type="GO" id="GO:0005737">
    <property type="term" value="C:cytoplasm"/>
    <property type="evidence" value="ECO:0007669"/>
    <property type="project" value="TreeGrafter"/>
</dbReference>
<dbReference type="InterPro" id="IPR016193">
    <property type="entry name" value="Cytidine_deaminase-like"/>
</dbReference>
<evidence type="ECO:0000313" key="5">
    <source>
        <dbReference type="Proteomes" id="UP001283361"/>
    </source>
</evidence>
<gene>
    <name evidence="4" type="ORF">RRG08_033759</name>
</gene>
<dbReference type="Proteomes" id="UP001283361">
    <property type="component" value="Unassembled WGS sequence"/>
</dbReference>
<reference evidence="4" key="1">
    <citation type="journal article" date="2023" name="G3 (Bethesda)">
        <title>A reference genome for the long-term kleptoplast-retaining sea slug Elysia crispata morphotype clarki.</title>
        <authorList>
            <person name="Eastman K.E."/>
            <person name="Pendleton A.L."/>
            <person name="Shaikh M.A."/>
            <person name="Suttiyut T."/>
            <person name="Ogas R."/>
            <person name="Tomko P."/>
            <person name="Gavelis G."/>
            <person name="Widhalm J.R."/>
            <person name="Wisecaver J.H."/>
        </authorList>
    </citation>
    <scope>NUCLEOTIDE SEQUENCE</scope>
    <source>
        <strain evidence="4">ECLA1</strain>
    </source>
</reference>
<dbReference type="SUPFAM" id="SSF53927">
    <property type="entry name" value="Cytidine deaminase-like"/>
    <property type="match status" value="1"/>
</dbReference>
<dbReference type="PANTHER" id="PTHR11079">
    <property type="entry name" value="CYTOSINE DEAMINASE FAMILY MEMBER"/>
    <property type="match status" value="1"/>
</dbReference>
<sequence length="314" mass="35137">MTAKARLEAVLADKFIQNVDTCDVFIANIADKKQTSRIMRQLSELCPLEKLQHLKRIRASTEKGMPLQIVVHKPIGPDSYQAVLEIVKTVEGLGKPYLAKVPSTPPLTRLQYNEAVKYWPVNFHEDKEIASMISGKYFTDPELLEIKQFMKMAIKLAHAGKTRDQIPIGAVVVNPISKEIIAEAYDLRQAGYALQHAVMVAVDLVAHSQGGGMWNFDEIFCELRHLKRSATENTESSSEYLCTGYDLYVTQEPCVMCSMALVHSRIGRVFYGSSNSGGALGSSYKVHCQSGFNHHFLVFKGCLQEQTDKLYDDS</sequence>
<evidence type="ECO:0000256" key="2">
    <source>
        <dbReference type="ARBA" id="ARBA00038160"/>
    </source>
</evidence>
<dbReference type="GO" id="GO:0005634">
    <property type="term" value="C:nucleus"/>
    <property type="evidence" value="ECO:0007669"/>
    <property type="project" value="TreeGrafter"/>
</dbReference>
<protein>
    <recommendedName>
        <fullName evidence="3">CMP/dCMP-type deaminase domain-containing protein</fullName>
    </recommendedName>
</protein>
<evidence type="ECO:0000256" key="1">
    <source>
        <dbReference type="ARBA" id="ARBA00022694"/>
    </source>
</evidence>
<dbReference type="InterPro" id="IPR002125">
    <property type="entry name" value="CMP_dCMP_dom"/>
</dbReference>
<dbReference type="Gene3D" id="3.40.140.10">
    <property type="entry name" value="Cytidine Deaminase, domain 2"/>
    <property type="match status" value="1"/>
</dbReference>
<name>A0AAE1AS40_9GAST</name>
<dbReference type="CDD" id="cd01285">
    <property type="entry name" value="nucleoside_deaminase"/>
    <property type="match status" value="1"/>
</dbReference>
<dbReference type="AlphaFoldDB" id="A0AAE1AS40"/>
<dbReference type="GO" id="GO:0052717">
    <property type="term" value="F:tRNA-specific adenosine-34 deaminase activity"/>
    <property type="evidence" value="ECO:0007669"/>
    <property type="project" value="TreeGrafter"/>
</dbReference>
<evidence type="ECO:0000313" key="4">
    <source>
        <dbReference type="EMBL" id="KAK3792908.1"/>
    </source>
</evidence>
<accession>A0AAE1AS40</accession>
<dbReference type="GO" id="GO:0008033">
    <property type="term" value="P:tRNA processing"/>
    <property type="evidence" value="ECO:0007669"/>
    <property type="project" value="UniProtKB-KW"/>
</dbReference>
<organism evidence="4 5">
    <name type="scientific">Elysia crispata</name>
    <name type="common">lettuce slug</name>
    <dbReference type="NCBI Taxonomy" id="231223"/>
    <lineage>
        <taxon>Eukaryota</taxon>
        <taxon>Metazoa</taxon>
        <taxon>Spiralia</taxon>
        <taxon>Lophotrochozoa</taxon>
        <taxon>Mollusca</taxon>
        <taxon>Gastropoda</taxon>
        <taxon>Heterobranchia</taxon>
        <taxon>Euthyneura</taxon>
        <taxon>Panpulmonata</taxon>
        <taxon>Sacoglossa</taxon>
        <taxon>Placobranchoidea</taxon>
        <taxon>Plakobranchidae</taxon>
        <taxon>Elysia</taxon>
    </lineage>
</organism>
<dbReference type="PANTHER" id="PTHR11079:SF156">
    <property type="entry name" value="INACTIVE TRNA-SPECIFIC ADENOSINE DEAMINASE-LIKE PROTEIN 3-RELATED"/>
    <property type="match status" value="1"/>
</dbReference>
<dbReference type="Pfam" id="PF00383">
    <property type="entry name" value="dCMP_cyt_deam_1"/>
    <property type="match status" value="1"/>
</dbReference>
<keyword evidence="1" id="KW-0819">tRNA processing</keyword>
<keyword evidence="5" id="KW-1185">Reference proteome</keyword>
<dbReference type="EMBL" id="JAWDGP010001311">
    <property type="protein sequence ID" value="KAK3792908.1"/>
    <property type="molecule type" value="Genomic_DNA"/>
</dbReference>
<comment type="similarity">
    <text evidence="2">Belongs to the cytidine and deoxycytidylate deaminase family. ADAT3 subfamily.</text>
</comment>
<dbReference type="PROSITE" id="PS51747">
    <property type="entry name" value="CYT_DCMP_DEAMINASES_2"/>
    <property type="match status" value="1"/>
</dbReference>
<proteinExistence type="inferred from homology"/>
<evidence type="ECO:0000259" key="3">
    <source>
        <dbReference type="PROSITE" id="PS51747"/>
    </source>
</evidence>
<feature type="domain" description="CMP/dCMP-type deaminase" evidence="3">
    <location>
        <begin position="144"/>
        <end position="299"/>
    </location>
</feature>